<comment type="caution">
    <text evidence="2">The sequence shown here is derived from an EMBL/GenBank/DDBJ whole genome shotgun (WGS) entry which is preliminary data.</text>
</comment>
<name>A0A2H5QJL6_CITUN</name>
<evidence type="ECO:0000259" key="1">
    <source>
        <dbReference type="Pfam" id="PF03108"/>
    </source>
</evidence>
<protein>
    <recommendedName>
        <fullName evidence="1">Transposase MuDR plant domain-containing protein</fullName>
    </recommendedName>
</protein>
<feature type="domain" description="Transposase MuDR plant" evidence="1">
    <location>
        <begin position="96"/>
        <end position="145"/>
    </location>
</feature>
<keyword evidence="3" id="KW-1185">Reference proteome</keyword>
<dbReference type="Pfam" id="PF03108">
    <property type="entry name" value="DBD_Tnp_Mut"/>
    <property type="match status" value="1"/>
</dbReference>
<accession>A0A2H5QJL6</accession>
<dbReference type="AlphaFoldDB" id="A0A2H5QJL6"/>
<proteinExistence type="predicted"/>
<dbReference type="Proteomes" id="UP000236630">
    <property type="component" value="Unassembled WGS sequence"/>
</dbReference>
<evidence type="ECO:0000313" key="2">
    <source>
        <dbReference type="EMBL" id="GAY64415.1"/>
    </source>
</evidence>
<gene>
    <name evidence="2" type="ORF">CUMW_233400</name>
</gene>
<reference evidence="2 3" key="1">
    <citation type="journal article" date="2017" name="Front. Genet.">
        <title>Draft sequencing of the heterozygous diploid genome of Satsuma (Citrus unshiu Marc.) using a hybrid assembly approach.</title>
        <authorList>
            <person name="Shimizu T."/>
            <person name="Tanizawa Y."/>
            <person name="Mochizuki T."/>
            <person name="Nagasaki H."/>
            <person name="Yoshioka T."/>
            <person name="Toyoda A."/>
            <person name="Fujiyama A."/>
            <person name="Kaminuma E."/>
            <person name="Nakamura Y."/>
        </authorList>
    </citation>
    <scope>NUCLEOTIDE SEQUENCE [LARGE SCALE GENOMIC DNA]</scope>
    <source>
        <strain evidence="3">cv. Miyagawa wase</strain>
    </source>
</reference>
<dbReference type="InterPro" id="IPR004332">
    <property type="entry name" value="Transposase_MuDR"/>
</dbReference>
<organism evidence="2 3">
    <name type="scientific">Citrus unshiu</name>
    <name type="common">Satsuma mandarin</name>
    <name type="synonym">Citrus nobilis var. unshiu</name>
    <dbReference type="NCBI Taxonomy" id="55188"/>
    <lineage>
        <taxon>Eukaryota</taxon>
        <taxon>Viridiplantae</taxon>
        <taxon>Streptophyta</taxon>
        <taxon>Embryophyta</taxon>
        <taxon>Tracheophyta</taxon>
        <taxon>Spermatophyta</taxon>
        <taxon>Magnoliopsida</taxon>
        <taxon>eudicotyledons</taxon>
        <taxon>Gunneridae</taxon>
        <taxon>Pentapetalae</taxon>
        <taxon>rosids</taxon>
        <taxon>malvids</taxon>
        <taxon>Sapindales</taxon>
        <taxon>Rutaceae</taxon>
        <taxon>Aurantioideae</taxon>
        <taxon>Citrus</taxon>
    </lineage>
</organism>
<dbReference type="EMBL" id="BDQV01000407">
    <property type="protein sequence ID" value="GAY64415.1"/>
    <property type="molecule type" value="Genomic_DNA"/>
</dbReference>
<sequence>MEEDQQSVVKGIKEPKKRRLISSTNHAGLSNCLPEYVRSRSSTNRRTAILDTDTAKLQKALQFKNEKNKRKVSKELFPSTKGKAELVDQQCRVLRKDVTQFRNAIQVYAIHERFKLCIMENRSHIVSCECSDLSCDWQVTAIRDVRGKGFVITEFSPKHNCPRLDHAFHPASKWISAMFLH</sequence>
<evidence type="ECO:0000313" key="3">
    <source>
        <dbReference type="Proteomes" id="UP000236630"/>
    </source>
</evidence>